<name>A0AAW2F1L3_9HYME</name>
<keyword evidence="1" id="KW-0472">Membrane</keyword>
<dbReference type="AlphaFoldDB" id="A0AAW2F1L3"/>
<sequence length="108" mass="13096">MRKIWQNKNKNKDNYKHFLKTLKRPECSNDLRERNDLKKYNKIKLCLGQHSIFVLSLFLLLCTHQFMLSFLHLFFRAHHFLYLNKSLLMSGDFLFIAQSLFGFVYSFL</sequence>
<feature type="transmembrane region" description="Helical" evidence="1">
    <location>
        <begin position="87"/>
        <end position="107"/>
    </location>
</feature>
<dbReference type="EMBL" id="JADYXP020000016">
    <property type="protein sequence ID" value="KAL0108361.1"/>
    <property type="molecule type" value="Genomic_DNA"/>
</dbReference>
<evidence type="ECO:0000313" key="2">
    <source>
        <dbReference type="EMBL" id="KAL0108361.1"/>
    </source>
</evidence>
<accession>A0AAW2F1L3</accession>
<protein>
    <submittedName>
        <fullName evidence="2">Uncharacterized protein</fullName>
    </submittedName>
</protein>
<evidence type="ECO:0000256" key="1">
    <source>
        <dbReference type="SAM" id="Phobius"/>
    </source>
</evidence>
<proteinExistence type="predicted"/>
<comment type="caution">
    <text evidence="2">The sequence shown here is derived from an EMBL/GenBank/DDBJ whole genome shotgun (WGS) entry which is preliminary data.</text>
</comment>
<gene>
    <name evidence="2" type="ORF">PUN28_015119</name>
</gene>
<evidence type="ECO:0000313" key="3">
    <source>
        <dbReference type="Proteomes" id="UP001430953"/>
    </source>
</evidence>
<keyword evidence="1" id="KW-1133">Transmembrane helix</keyword>
<reference evidence="2 3" key="1">
    <citation type="submission" date="2023-03" db="EMBL/GenBank/DDBJ databases">
        <title>High recombination rates correlate with genetic variation in Cardiocondyla obscurior ants.</title>
        <authorList>
            <person name="Errbii M."/>
        </authorList>
    </citation>
    <scope>NUCLEOTIDE SEQUENCE [LARGE SCALE GENOMIC DNA]</scope>
    <source>
        <strain evidence="2">Alpha-2009</strain>
        <tissue evidence="2">Whole body</tissue>
    </source>
</reference>
<feature type="transmembrane region" description="Helical" evidence="1">
    <location>
        <begin position="52"/>
        <end position="75"/>
    </location>
</feature>
<keyword evidence="1" id="KW-0812">Transmembrane</keyword>
<organism evidence="2 3">
    <name type="scientific">Cardiocondyla obscurior</name>
    <dbReference type="NCBI Taxonomy" id="286306"/>
    <lineage>
        <taxon>Eukaryota</taxon>
        <taxon>Metazoa</taxon>
        <taxon>Ecdysozoa</taxon>
        <taxon>Arthropoda</taxon>
        <taxon>Hexapoda</taxon>
        <taxon>Insecta</taxon>
        <taxon>Pterygota</taxon>
        <taxon>Neoptera</taxon>
        <taxon>Endopterygota</taxon>
        <taxon>Hymenoptera</taxon>
        <taxon>Apocrita</taxon>
        <taxon>Aculeata</taxon>
        <taxon>Formicoidea</taxon>
        <taxon>Formicidae</taxon>
        <taxon>Myrmicinae</taxon>
        <taxon>Cardiocondyla</taxon>
    </lineage>
</organism>
<dbReference type="Proteomes" id="UP001430953">
    <property type="component" value="Unassembled WGS sequence"/>
</dbReference>
<keyword evidence="3" id="KW-1185">Reference proteome</keyword>